<feature type="compositionally biased region" description="Low complexity" evidence="1">
    <location>
        <begin position="9"/>
        <end position="21"/>
    </location>
</feature>
<sequence length="169" mass="18353">MRNMGVASTPAPTAKKPAPKTNPKIRSPVDVVSGPIGMGACGAGAGYKETLGDAFCLARRTPLWSRNAQTVFLGVTSLLEPLPALPPYVVGRLLQLDPEERLPLLDERLPLLLLLDERLLLPDEREPPLNELPPPGRAEASSLGHKSRSERSADPRSRSIRLMVTSPRR</sequence>
<evidence type="ECO:0000256" key="1">
    <source>
        <dbReference type="SAM" id="MobiDB-lite"/>
    </source>
</evidence>
<organism evidence="2 3">
    <name type="scientific">Polyangium spumosum</name>
    <dbReference type="NCBI Taxonomy" id="889282"/>
    <lineage>
        <taxon>Bacteria</taxon>
        <taxon>Pseudomonadati</taxon>
        <taxon>Myxococcota</taxon>
        <taxon>Polyangia</taxon>
        <taxon>Polyangiales</taxon>
        <taxon>Polyangiaceae</taxon>
        <taxon>Polyangium</taxon>
    </lineage>
</organism>
<feature type="region of interest" description="Disordered" evidence="1">
    <location>
        <begin position="124"/>
        <end position="169"/>
    </location>
</feature>
<proteinExistence type="predicted"/>
<name>A0A6N7PNJ9_9BACT</name>
<gene>
    <name evidence="2" type="ORF">GF068_10655</name>
</gene>
<dbReference type="EMBL" id="WJIE01000003">
    <property type="protein sequence ID" value="MRG92386.1"/>
    <property type="molecule type" value="Genomic_DNA"/>
</dbReference>
<dbReference type="AlphaFoldDB" id="A0A6N7PNJ9"/>
<feature type="compositionally biased region" description="Basic and acidic residues" evidence="1">
    <location>
        <begin position="147"/>
        <end position="157"/>
    </location>
</feature>
<dbReference type="RefSeq" id="WP_153819271.1">
    <property type="nucleotide sequence ID" value="NZ_WJIE01000003.1"/>
</dbReference>
<protein>
    <submittedName>
        <fullName evidence="2">Uncharacterized protein</fullName>
    </submittedName>
</protein>
<accession>A0A6N7PNJ9</accession>
<comment type="caution">
    <text evidence="2">The sequence shown here is derived from an EMBL/GenBank/DDBJ whole genome shotgun (WGS) entry which is preliminary data.</text>
</comment>
<evidence type="ECO:0000313" key="3">
    <source>
        <dbReference type="Proteomes" id="UP000440224"/>
    </source>
</evidence>
<feature type="region of interest" description="Disordered" evidence="1">
    <location>
        <begin position="1"/>
        <end position="27"/>
    </location>
</feature>
<dbReference type="Proteomes" id="UP000440224">
    <property type="component" value="Unassembled WGS sequence"/>
</dbReference>
<reference evidence="2 3" key="1">
    <citation type="submission" date="2019-10" db="EMBL/GenBank/DDBJ databases">
        <title>A soil myxobacterium in the family Polyangiaceae.</title>
        <authorList>
            <person name="Li Y."/>
            <person name="Wang J."/>
        </authorList>
    </citation>
    <scope>NUCLEOTIDE SEQUENCE [LARGE SCALE GENOMIC DNA]</scope>
    <source>
        <strain evidence="2 3">DSM 14734</strain>
    </source>
</reference>
<keyword evidence="3" id="KW-1185">Reference proteome</keyword>
<evidence type="ECO:0000313" key="2">
    <source>
        <dbReference type="EMBL" id="MRG92386.1"/>
    </source>
</evidence>